<dbReference type="InterPro" id="IPR036430">
    <property type="entry name" value="RNase_T2-like_sf"/>
</dbReference>
<dbReference type="Gramene" id="TraesCS1B02G170100.1">
    <property type="protein sequence ID" value="TraesCS1B02G170100.1"/>
    <property type="gene ID" value="TraesCS1B02G170100"/>
</dbReference>
<dbReference type="OMA" id="SYWANIK"/>
<dbReference type="Proteomes" id="UP000019116">
    <property type="component" value="Chromosome 1B"/>
</dbReference>
<name>A0A3B5YWT2_WHEAT</name>
<dbReference type="Gramene" id="TraesLAC1B03G00278450.1">
    <property type="protein sequence ID" value="TraesLAC1B03G00278450.1"/>
    <property type="gene ID" value="TraesLAC1B03G00278450"/>
</dbReference>
<dbReference type="Gene3D" id="3.90.730.10">
    <property type="entry name" value="Ribonuclease T2-like"/>
    <property type="match status" value="1"/>
</dbReference>
<dbReference type="InterPro" id="IPR033697">
    <property type="entry name" value="Ribonuclease_T2_eukaryotic"/>
</dbReference>
<dbReference type="GO" id="GO:0003723">
    <property type="term" value="F:RNA binding"/>
    <property type="evidence" value="ECO:0007669"/>
    <property type="project" value="InterPro"/>
</dbReference>
<dbReference type="SMR" id="A0A3B5YWT2"/>
<evidence type="ECO:0000313" key="6">
    <source>
        <dbReference type="Proteomes" id="UP000019116"/>
    </source>
</evidence>
<dbReference type="RefSeq" id="XP_044367864.1">
    <property type="nucleotide sequence ID" value="XM_044511929.1"/>
</dbReference>
<keyword evidence="2" id="KW-1015">Disulfide bond</keyword>
<dbReference type="GeneID" id="123090606"/>
<dbReference type="PANTHER" id="PTHR11240:SF57">
    <property type="entry name" value="OS09G0538000 PROTEIN"/>
    <property type="match status" value="1"/>
</dbReference>
<keyword evidence="4" id="KW-0732">Signal</keyword>
<reference evidence="5" key="2">
    <citation type="submission" date="2018-10" db="UniProtKB">
        <authorList>
            <consortium name="EnsemblPlants"/>
        </authorList>
    </citation>
    <scope>IDENTIFICATION</scope>
</reference>
<organism evidence="5">
    <name type="scientific">Triticum aestivum</name>
    <name type="common">Wheat</name>
    <dbReference type="NCBI Taxonomy" id="4565"/>
    <lineage>
        <taxon>Eukaryota</taxon>
        <taxon>Viridiplantae</taxon>
        <taxon>Streptophyta</taxon>
        <taxon>Embryophyta</taxon>
        <taxon>Tracheophyta</taxon>
        <taxon>Spermatophyta</taxon>
        <taxon>Magnoliopsida</taxon>
        <taxon>Liliopsida</taxon>
        <taxon>Poales</taxon>
        <taxon>Poaceae</taxon>
        <taxon>BOP clade</taxon>
        <taxon>Pooideae</taxon>
        <taxon>Triticodae</taxon>
        <taxon>Triticeae</taxon>
        <taxon>Triticinae</taxon>
        <taxon>Triticum</taxon>
    </lineage>
</organism>
<reference evidence="5" key="1">
    <citation type="submission" date="2018-08" db="EMBL/GenBank/DDBJ databases">
        <authorList>
            <person name="Rossello M."/>
        </authorList>
    </citation>
    <scope>NUCLEOTIDE SEQUENCE [LARGE SCALE GENOMIC DNA]</scope>
    <source>
        <strain evidence="5">cv. Chinese Spring</strain>
    </source>
</reference>
<evidence type="ECO:0000256" key="3">
    <source>
        <dbReference type="RuleBase" id="RU004328"/>
    </source>
</evidence>
<dbReference type="SUPFAM" id="SSF55895">
    <property type="entry name" value="Ribonuclease Rh-like"/>
    <property type="match status" value="1"/>
</dbReference>
<feature type="signal peptide" evidence="4">
    <location>
        <begin position="1"/>
        <end position="25"/>
    </location>
</feature>
<dbReference type="PANTHER" id="PTHR11240">
    <property type="entry name" value="RIBONUCLEASE T2"/>
    <property type="match status" value="1"/>
</dbReference>
<dbReference type="OrthoDB" id="435754at2759"/>
<gene>
    <name evidence="5" type="primary">LOC123090606</name>
</gene>
<accession>A0A3B5YWT2</accession>
<evidence type="ECO:0000256" key="1">
    <source>
        <dbReference type="ARBA" id="ARBA00007469"/>
    </source>
</evidence>
<evidence type="ECO:0000256" key="4">
    <source>
        <dbReference type="SAM" id="SignalP"/>
    </source>
</evidence>
<comment type="similarity">
    <text evidence="1 3">Belongs to the RNase T2 family.</text>
</comment>
<dbReference type="GO" id="GO:0033897">
    <property type="term" value="F:ribonuclease T2 activity"/>
    <property type="evidence" value="ECO:0007669"/>
    <property type="project" value="InterPro"/>
</dbReference>
<dbReference type="InterPro" id="IPR001568">
    <property type="entry name" value="RNase_T2-like"/>
</dbReference>
<evidence type="ECO:0000256" key="2">
    <source>
        <dbReference type="ARBA" id="ARBA00023157"/>
    </source>
</evidence>
<evidence type="ECO:0000313" key="5">
    <source>
        <dbReference type="EnsemblPlants" id="TraesCS1B02G170100.1"/>
    </source>
</evidence>
<dbReference type="CDD" id="cd01061">
    <property type="entry name" value="RNase_T2_euk"/>
    <property type="match status" value="1"/>
</dbReference>
<feature type="chain" id="PRO_5043170087" evidence="4">
    <location>
        <begin position="26"/>
        <end position="256"/>
    </location>
</feature>
<protein>
    <submittedName>
        <fullName evidence="5">Uncharacterized protein</fullName>
    </submittedName>
</protein>
<proteinExistence type="inferred from homology"/>
<dbReference type="Gramene" id="TraesNOR1B03G00279460.1">
    <property type="protein sequence ID" value="TraesNOR1B03G00279460.1"/>
    <property type="gene ID" value="TraesNOR1B03G00279460"/>
</dbReference>
<dbReference type="EnsemblPlants" id="TraesCS1B02G170100.1">
    <property type="protein sequence ID" value="TraesCS1B02G170100.1"/>
    <property type="gene ID" value="TraesCS1B02G170100"/>
</dbReference>
<keyword evidence="6" id="KW-1185">Reference proteome</keyword>
<dbReference type="GO" id="GO:0004521">
    <property type="term" value="F:RNA endonuclease activity"/>
    <property type="evidence" value="ECO:0000318"/>
    <property type="project" value="GO_Central"/>
</dbReference>
<dbReference type="STRING" id="4565.A0A3B5YWT2"/>
<dbReference type="Gramene" id="TraesCS1B03G0501600.1">
    <property type="protein sequence ID" value="TraesCS1B03G0501600.1.CDS"/>
    <property type="gene ID" value="TraesCS1B03G0501600"/>
</dbReference>
<dbReference type="AlphaFoldDB" id="A0A3B5YWT2"/>
<sequence>MAFGMAFRTALLCLLGMLIASPAIAVSDSGIYYQIGLMWPGAYCAQTTRGCCMPKSPIVPAADFYVSGFTVFNATTDAPETSCSGTPFNSGEILEISGLRQFWSNIKCPSNNGQSSWKSAWKTSGVCSGLDDKAYFQAAIALRSKINPLSRLVSKGIKPDFGLYSLEKIKKVIQAGTGVTPVIQCSKGPFDKFQLYQIFICVAGDAKTLIECPKPQKFTCSDDILFHPFKKWMLKQAASSVSYAEAFEMAGAVMGY</sequence>
<dbReference type="GO" id="GO:0005576">
    <property type="term" value="C:extracellular region"/>
    <property type="evidence" value="ECO:0000318"/>
    <property type="project" value="GO_Central"/>
</dbReference>
<dbReference type="Pfam" id="PF00445">
    <property type="entry name" value="Ribonuclease_T2"/>
    <property type="match status" value="1"/>
</dbReference>
<dbReference type="GO" id="GO:0006401">
    <property type="term" value="P:RNA catabolic process"/>
    <property type="evidence" value="ECO:0000318"/>
    <property type="project" value="GO_Central"/>
</dbReference>